<feature type="transmembrane region" description="Helical" evidence="5">
    <location>
        <begin position="54"/>
        <end position="76"/>
    </location>
</feature>
<keyword evidence="5" id="KW-0472">Membrane</keyword>
<dbReference type="PROSITE" id="PS50088">
    <property type="entry name" value="ANK_REPEAT"/>
    <property type="match status" value="1"/>
</dbReference>
<dbReference type="PANTHER" id="PTHR24126:SF14">
    <property type="entry name" value="ANK_REP_REGION DOMAIN-CONTAINING PROTEIN"/>
    <property type="match status" value="1"/>
</dbReference>
<evidence type="ECO:0000256" key="1">
    <source>
        <dbReference type="ARBA" id="ARBA00022737"/>
    </source>
</evidence>
<keyword evidence="5" id="KW-1133">Transmembrane helix</keyword>
<sequence>MSCRIYMHNSHQKKQYAVKKLWQSIDLNVLNLIECFQIEYVSKWSYPMIKKNKIIIACLSLALISGYPDLLMSGYFTANYPYKKLSSHLQNFSKFINANLYEINNYLYQAEQDQLAHNFEIALYAGNAPYLEAIFNKSFALRGSENDANFTRLVNYIFDKETESRPLHIAVEIAAYHKNRILFYKPGNNKDKQRHHQIKYQEMIRTIRFLLEHGADVNATNNSWQTPLHIACVAHDFEITSMLLDNYVDQKAEDMQGKAAFDYVVEYFNELEQSIAKNQSHEKNKDTRDINAEKREIKLDYYQWERAFKNQPVKKASCYQAIMAGITNMFKGSPKIAPAPLSTQTPENSILKTPERTIDVSQLIEYKKTPSSRASSRTSSSTSSSSSKSSASSKRRETVNFAENSLKPSQSSISDRYTIVAASRQRSKSTRITPEG</sequence>
<evidence type="ECO:0000256" key="3">
    <source>
        <dbReference type="PROSITE-ProRule" id="PRU00023"/>
    </source>
</evidence>
<evidence type="ECO:0000313" key="7">
    <source>
        <dbReference type="Proteomes" id="UP000254834"/>
    </source>
</evidence>
<dbReference type="OrthoDB" id="5657095at2"/>
<evidence type="ECO:0000313" key="6">
    <source>
        <dbReference type="EMBL" id="AXK61080.1"/>
    </source>
</evidence>
<evidence type="ECO:0000256" key="2">
    <source>
        <dbReference type="ARBA" id="ARBA00023043"/>
    </source>
</evidence>
<dbReference type="InterPro" id="IPR002110">
    <property type="entry name" value="Ankyrin_rpt"/>
</dbReference>
<name>A0A345ZCR3_9BACT</name>
<reference evidence="6 7" key="1">
    <citation type="submission" date="2017-12" db="EMBL/GenBank/DDBJ databases">
        <title>Chromulinavorax destructans is a abundant pathogen of dominant heterotrophic picoflagllates.</title>
        <authorList>
            <person name="Deeg C.M."/>
            <person name="Zimmer M."/>
            <person name="Suttle C.A."/>
        </authorList>
    </citation>
    <scope>NUCLEOTIDE SEQUENCE [LARGE SCALE GENOMIC DNA]</scope>
    <source>
        <strain evidence="6 7">SeV1</strain>
    </source>
</reference>
<dbReference type="Pfam" id="PF13637">
    <property type="entry name" value="Ank_4"/>
    <property type="match status" value="1"/>
</dbReference>
<keyword evidence="7" id="KW-1185">Reference proteome</keyword>
<protein>
    <submittedName>
        <fullName evidence="6">Uncharacterized protein</fullName>
    </submittedName>
</protein>
<evidence type="ECO:0000256" key="4">
    <source>
        <dbReference type="SAM" id="MobiDB-lite"/>
    </source>
</evidence>
<feature type="compositionally biased region" description="Polar residues" evidence="4">
    <location>
        <begin position="341"/>
        <end position="351"/>
    </location>
</feature>
<dbReference type="InterPro" id="IPR036770">
    <property type="entry name" value="Ankyrin_rpt-contain_sf"/>
</dbReference>
<feature type="compositionally biased region" description="Polar residues" evidence="4">
    <location>
        <begin position="401"/>
        <end position="415"/>
    </location>
</feature>
<organism evidence="6 7">
    <name type="scientific">Candidatus Chromulinivorax destructor</name>
    <dbReference type="NCBI Taxonomy" id="2066483"/>
    <lineage>
        <taxon>Bacteria</taxon>
        <taxon>Candidatus Babelota</taxon>
        <taxon>Candidatus Babeliae</taxon>
        <taxon>Candidatus Babeliales</taxon>
        <taxon>Candidatus Chromulinivoraceae</taxon>
        <taxon>Candidatus Chromulinivorax</taxon>
    </lineage>
</organism>
<dbReference type="AlphaFoldDB" id="A0A345ZCR3"/>
<keyword evidence="1" id="KW-0677">Repeat</keyword>
<feature type="region of interest" description="Disordered" evidence="4">
    <location>
        <begin position="365"/>
        <end position="417"/>
    </location>
</feature>
<feature type="compositionally biased region" description="Low complexity" evidence="4">
    <location>
        <begin position="371"/>
        <end position="392"/>
    </location>
</feature>
<dbReference type="Proteomes" id="UP000254834">
    <property type="component" value="Chromosome"/>
</dbReference>
<keyword evidence="5" id="KW-0812">Transmembrane</keyword>
<accession>A0A345ZCR3</accession>
<feature type="region of interest" description="Disordered" evidence="4">
    <location>
        <begin position="337"/>
        <end position="356"/>
    </location>
</feature>
<proteinExistence type="predicted"/>
<dbReference type="SUPFAM" id="SSF48403">
    <property type="entry name" value="Ankyrin repeat"/>
    <property type="match status" value="1"/>
</dbReference>
<dbReference type="Gene3D" id="1.25.40.20">
    <property type="entry name" value="Ankyrin repeat-containing domain"/>
    <property type="match status" value="1"/>
</dbReference>
<gene>
    <name evidence="6" type="ORF">C0J27_05100</name>
</gene>
<dbReference type="KEGG" id="cdes:C0J27_05100"/>
<evidence type="ECO:0000256" key="5">
    <source>
        <dbReference type="SAM" id="Phobius"/>
    </source>
</evidence>
<feature type="repeat" description="ANK" evidence="3">
    <location>
        <begin position="223"/>
        <end position="255"/>
    </location>
</feature>
<dbReference type="PANTHER" id="PTHR24126">
    <property type="entry name" value="ANKYRIN REPEAT, PH AND SEC7 DOMAIN CONTAINING PROTEIN SECG-RELATED"/>
    <property type="match status" value="1"/>
</dbReference>
<keyword evidence="2 3" id="KW-0040">ANK repeat</keyword>
<dbReference type="EMBL" id="CP025544">
    <property type="protein sequence ID" value="AXK61080.1"/>
    <property type="molecule type" value="Genomic_DNA"/>
</dbReference>